<dbReference type="EMBL" id="JAPCWZ010000006">
    <property type="protein sequence ID" value="KAK8859450.1"/>
    <property type="molecule type" value="Genomic_DNA"/>
</dbReference>
<sequence>MPILVGKPLALDVGPLKNDQWREGYPIATHTPPSSNPFALLDIFLKGYMASGFGNHPMVAPNALTDTHFVRVIEALRRDIGQFGRIESIEEYVDIRDRGAVNSVIVNDSGPSCLNVPVLGQKPSMPSLL</sequence>
<organism evidence="1 2">
    <name type="scientific">Apiospora arundinis</name>
    <dbReference type="NCBI Taxonomy" id="335852"/>
    <lineage>
        <taxon>Eukaryota</taxon>
        <taxon>Fungi</taxon>
        <taxon>Dikarya</taxon>
        <taxon>Ascomycota</taxon>
        <taxon>Pezizomycotina</taxon>
        <taxon>Sordariomycetes</taxon>
        <taxon>Xylariomycetidae</taxon>
        <taxon>Amphisphaeriales</taxon>
        <taxon>Apiosporaceae</taxon>
        <taxon>Apiospora</taxon>
    </lineage>
</organism>
<gene>
    <name evidence="1" type="ORF">PGQ11_010184</name>
</gene>
<comment type="caution">
    <text evidence="1">The sequence shown here is derived from an EMBL/GenBank/DDBJ whole genome shotgun (WGS) entry which is preliminary data.</text>
</comment>
<accession>A0ABR2I930</accession>
<name>A0ABR2I930_9PEZI</name>
<proteinExistence type="predicted"/>
<reference evidence="1 2" key="1">
    <citation type="journal article" date="2024" name="IMA Fungus">
        <title>Apiospora arundinis, a panoply of carbohydrate-active enzymes and secondary metabolites.</title>
        <authorList>
            <person name="Sorensen T."/>
            <person name="Petersen C."/>
            <person name="Muurmann A.T."/>
            <person name="Christiansen J.V."/>
            <person name="Brundto M.L."/>
            <person name="Overgaard C.K."/>
            <person name="Boysen A.T."/>
            <person name="Wollenberg R.D."/>
            <person name="Larsen T.O."/>
            <person name="Sorensen J.L."/>
            <person name="Nielsen K.L."/>
            <person name="Sondergaard T.E."/>
        </authorList>
    </citation>
    <scope>NUCLEOTIDE SEQUENCE [LARGE SCALE GENOMIC DNA]</scope>
    <source>
        <strain evidence="1 2">AAU 773</strain>
    </source>
</reference>
<dbReference type="Proteomes" id="UP001390339">
    <property type="component" value="Unassembled WGS sequence"/>
</dbReference>
<evidence type="ECO:0000313" key="1">
    <source>
        <dbReference type="EMBL" id="KAK8859450.1"/>
    </source>
</evidence>
<keyword evidence="2" id="KW-1185">Reference proteome</keyword>
<evidence type="ECO:0000313" key="2">
    <source>
        <dbReference type="Proteomes" id="UP001390339"/>
    </source>
</evidence>
<protein>
    <submittedName>
        <fullName evidence="1">Uncharacterized protein</fullName>
    </submittedName>
</protein>